<gene>
    <name evidence="1" type="ORF">AVEN_238668_1</name>
</gene>
<sequence>MLPDLSRNRFPLETAKRFSLRDAHRVVRGAYSLNYHRSCRCSRDAKLYAIHPVADVLQLVVANFTICCKVFDNRDSWSFINHLLFSVSTRRRPLTAHHLRSDPYCSIRKSI</sequence>
<dbReference type="EMBL" id="BGPR01000119">
    <property type="protein sequence ID" value="GBL96297.1"/>
    <property type="molecule type" value="Genomic_DNA"/>
</dbReference>
<evidence type="ECO:0000313" key="2">
    <source>
        <dbReference type="Proteomes" id="UP000499080"/>
    </source>
</evidence>
<protein>
    <submittedName>
        <fullName evidence="1">Uncharacterized protein</fullName>
    </submittedName>
</protein>
<dbReference type="AlphaFoldDB" id="A0A4Y2BXK5"/>
<evidence type="ECO:0000313" key="1">
    <source>
        <dbReference type="EMBL" id="GBL96297.1"/>
    </source>
</evidence>
<organism evidence="1 2">
    <name type="scientific">Araneus ventricosus</name>
    <name type="common">Orbweaver spider</name>
    <name type="synonym">Epeira ventricosa</name>
    <dbReference type="NCBI Taxonomy" id="182803"/>
    <lineage>
        <taxon>Eukaryota</taxon>
        <taxon>Metazoa</taxon>
        <taxon>Ecdysozoa</taxon>
        <taxon>Arthropoda</taxon>
        <taxon>Chelicerata</taxon>
        <taxon>Arachnida</taxon>
        <taxon>Araneae</taxon>
        <taxon>Araneomorphae</taxon>
        <taxon>Entelegynae</taxon>
        <taxon>Araneoidea</taxon>
        <taxon>Araneidae</taxon>
        <taxon>Araneus</taxon>
    </lineage>
</organism>
<name>A0A4Y2BXK5_ARAVE</name>
<accession>A0A4Y2BXK5</accession>
<reference evidence="1 2" key="1">
    <citation type="journal article" date="2019" name="Sci. Rep.">
        <title>Orb-weaving spider Araneus ventricosus genome elucidates the spidroin gene catalogue.</title>
        <authorList>
            <person name="Kono N."/>
            <person name="Nakamura H."/>
            <person name="Ohtoshi R."/>
            <person name="Moran D.A.P."/>
            <person name="Shinohara A."/>
            <person name="Yoshida Y."/>
            <person name="Fujiwara M."/>
            <person name="Mori M."/>
            <person name="Tomita M."/>
            <person name="Arakawa K."/>
        </authorList>
    </citation>
    <scope>NUCLEOTIDE SEQUENCE [LARGE SCALE GENOMIC DNA]</scope>
</reference>
<comment type="caution">
    <text evidence="1">The sequence shown here is derived from an EMBL/GenBank/DDBJ whole genome shotgun (WGS) entry which is preliminary data.</text>
</comment>
<keyword evidence="2" id="KW-1185">Reference proteome</keyword>
<proteinExistence type="predicted"/>
<dbReference type="Proteomes" id="UP000499080">
    <property type="component" value="Unassembled WGS sequence"/>
</dbReference>